<evidence type="ECO:0000256" key="1">
    <source>
        <dbReference type="SAM" id="Phobius"/>
    </source>
</evidence>
<dbReference type="GO" id="GO:0008233">
    <property type="term" value="F:peptidase activity"/>
    <property type="evidence" value="ECO:0007669"/>
    <property type="project" value="UniProtKB-KW"/>
</dbReference>
<reference evidence="3 4" key="1">
    <citation type="submission" date="2023-01" db="EMBL/GenBank/DDBJ databases">
        <title>Novel species of the genus Asticcacaulis isolated from rivers.</title>
        <authorList>
            <person name="Lu H."/>
        </authorList>
    </citation>
    <scope>NUCLEOTIDE SEQUENCE [LARGE SCALE GENOMIC DNA]</scope>
    <source>
        <strain evidence="3 4">BYS171W</strain>
    </source>
</reference>
<keyword evidence="3" id="KW-0645">Protease</keyword>
<evidence type="ECO:0000259" key="2">
    <source>
        <dbReference type="Pfam" id="PF02517"/>
    </source>
</evidence>
<keyword evidence="4" id="KW-1185">Reference proteome</keyword>
<feature type="transmembrane region" description="Helical" evidence="1">
    <location>
        <begin position="105"/>
        <end position="124"/>
    </location>
</feature>
<dbReference type="Proteomes" id="UP001214854">
    <property type="component" value="Unassembled WGS sequence"/>
</dbReference>
<organism evidence="3 4">
    <name type="scientific">Asticcacaulis aquaticus</name>
    <dbReference type="NCBI Taxonomy" id="2984212"/>
    <lineage>
        <taxon>Bacteria</taxon>
        <taxon>Pseudomonadati</taxon>
        <taxon>Pseudomonadota</taxon>
        <taxon>Alphaproteobacteria</taxon>
        <taxon>Caulobacterales</taxon>
        <taxon>Caulobacteraceae</taxon>
        <taxon>Asticcacaulis</taxon>
    </lineage>
</organism>
<feature type="transmembrane region" description="Helical" evidence="1">
    <location>
        <begin position="45"/>
        <end position="65"/>
    </location>
</feature>
<evidence type="ECO:0000313" key="3">
    <source>
        <dbReference type="EMBL" id="MDC7682467.1"/>
    </source>
</evidence>
<feature type="transmembrane region" description="Helical" evidence="1">
    <location>
        <begin position="12"/>
        <end position="33"/>
    </location>
</feature>
<dbReference type="EMBL" id="JAQQKX010000002">
    <property type="protein sequence ID" value="MDC7682467.1"/>
    <property type="molecule type" value="Genomic_DNA"/>
</dbReference>
<keyword evidence="1" id="KW-0812">Transmembrane</keyword>
<gene>
    <name evidence="3" type="ORF">PQU92_04220</name>
</gene>
<feature type="domain" description="CAAX prenyl protease 2/Lysostaphin resistance protein A-like" evidence="2">
    <location>
        <begin position="43"/>
        <end position="141"/>
    </location>
</feature>
<feature type="transmembrane region" description="Helical" evidence="1">
    <location>
        <begin position="131"/>
        <end position="149"/>
    </location>
</feature>
<feature type="transmembrane region" description="Helical" evidence="1">
    <location>
        <begin position="77"/>
        <end position="93"/>
    </location>
</feature>
<accession>A0ABT5HQW4</accession>
<dbReference type="EC" id="3.4.-.-" evidence="3"/>
<dbReference type="InterPro" id="IPR003675">
    <property type="entry name" value="Rce1/LyrA-like_dom"/>
</dbReference>
<dbReference type="GO" id="GO:0006508">
    <property type="term" value="P:proteolysis"/>
    <property type="evidence" value="ECO:0007669"/>
    <property type="project" value="UniProtKB-KW"/>
</dbReference>
<keyword evidence="3" id="KW-0378">Hydrolase</keyword>
<protein>
    <submittedName>
        <fullName evidence="3">CPBP family glutamic-type intramembrane protease</fullName>
        <ecNumber evidence="3">3.4.-.-</ecNumber>
    </submittedName>
</protein>
<evidence type="ECO:0000313" key="4">
    <source>
        <dbReference type="Proteomes" id="UP001214854"/>
    </source>
</evidence>
<name>A0ABT5HQW4_9CAUL</name>
<keyword evidence="1" id="KW-1133">Transmembrane helix</keyword>
<dbReference type="RefSeq" id="WP_272746954.1">
    <property type="nucleotide sequence ID" value="NZ_JAQQKX010000002.1"/>
</dbReference>
<sequence length="159" mass="17090">MLRWPGLRGWGFCLLIGGLVATTVAGVGFASGILKWEPASGNLPLLFLSVLVVPAFTEELFFRGLLVPERGETQRPVLIIAVGLAVFVLWHVVEAKLFLPGATLFLEPAFLLCAGLIGLGCALMRYLTGSLWPAVLFHAVLVWAWKAYLGGPSLAELMG</sequence>
<dbReference type="Pfam" id="PF02517">
    <property type="entry name" value="Rce1-like"/>
    <property type="match status" value="1"/>
</dbReference>
<comment type="caution">
    <text evidence="3">The sequence shown here is derived from an EMBL/GenBank/DDBJ whole genome shotgun (WGS) entry which is preliminary data.</text>
</comment>
<proteinExistence type="predicted"/>
<keyword evidence="1" id="KW-0472">Membrane</keyword>